<dbReference type="Proteomes" id="UP000655868">
    <property type="component" value="Unassembled WGS sequence"/>
</dbReference>
<feature type="domain" description="FHA" evidence="3">
    <location>
        <begin position="331"/>
        <end position="386"/>
    </location>
</feature>
<dbReference type="InterPro" id="IPR000253">
    <property type="entry name" value="FHA_dom"/>
</dbReference>
<dbReference type="Gene3D" id="2.60.200.20">
    <property type="match status" value="1"/>
</dbReference>
<comment type="caution">
    <text evidence="4">The sequence shown here is derived from an EMBL/GenBank/DDBJ whole genome shotgun (WGS) entry which is preliminary data.</text>
</comment>
<dbReference type="PROSITE" id="PS50006">
    <property type="entry name" value="FHA_DOMAIN"/>
    <property type="match status" value="1"/>
</dbReference>
<gene>
    <name evidence="4" type="ORF">JGU71_06895</name>
</gene>
<sequence>MDARKPGRAFARLATRWVVDQDDDVEFGVLSPAGNGLAVFLHGGVTVVVGTGSGEQETIRGNDAAFTVDRIVDAPTIAGIFVDESGTPPTLPVERGISALTEGVAPGVGAVLWLTEPTTETKRPPGLLKRILRPDPADDLPDTAMMSKVDALADDDLPSTAMMPKFDPFADDDDDDDDDTEGTNDPQDDHAHGHGHVHPEPATVPRLPSAPEPGLAETVVPARVNALLKPPALSARIDITDEPEPRRQPLPDGSTSRRDRSREQTELGVVGVKVRGFKCARAHLNDPRVAFCRVCGLRMDQLTGILTEDTRPPLGLLVVDDGTTFILDGDCVLGREPETSDAARAGFTPIRLSDSSGGMSRAHAEFRLIEWDVAIVDRGSTNGTHVRVAGALDWHRLPPRQPFLLTPGSEVMIGGRTVTFDSPHGQL</sequence>
<feature type="region of interest" description="Disordered" evidence="2">
    <location>
        <begin position="235"/>
        <end position="264"/>
    </location>
</feature>
<accession>A0A934NNP9</accession>
<dbReference type="AlphaFoldDB" id="A0A934NNP9"/>
<name>A0A934NNP9_9NOCA</name>
<keyword evidence="5" id="KW-1185">Reference proteome</keyword>
<organism evidence="4 5">
    <name type="scientific">Antrihabitans stalagmiti</name>
    <dbReference type="NCBI Taxonomy" id="2799499"/>
    <lineage>
        <taxon>Bacteria</taxon>
        <taxon>Bacillati</taxon>
        <taxon>Actinomycetota</taxon>
        <taxon>Actinomycetes</taxon>
        <taxon>Mycobacteriales</taxon>
        <taxon>Nocardiaceae</taxon>
        <taxon>Antrihabitans</taxon>
    </lineage>
</organism>
<reference evidence="4" key="1">
    <citation type="submission" date="2020-12" db="EMBL/GenBank/DDBJ databases">
        <title>Antrihabitans popcorni sp. nov. and Antrihabitans auranticaus sp. nov., isolated from a larva cave.</title>
        <authorList>
            <person name="Lee S.D."/>
            <person name="Kim I.S."/>
        </authorList>
    </citation>
    <scope>NUCLEOTIDE SEQUENCE</scope>
    <source>
        <strain evidence="4">YC3-6</strain>
    </source>
</reference>
<evidence type="ECO:0000256" key="1">
    <source>
        <dbReference type="ARBA" id="ARBA00022553"/>
    </source>
</evidence>
<feature type="compositionally biased region" description="Acidic residues" evidence="2">
    <location>
        <begin position="169"/>
        <end position="182"/>
    </location>
</feature>
<dbReference type="InterPro" id="IPR008984">
    <property type="entry name" value="SMAD_FHA_dom_sf"/>
</dbReference>
<evidence type="ECO:0000256" key="2">
    <source>
        <dbReference type="SAM" id="MobiDB-lite"/>
    </source>
</evidence>
<evidence type="ECO:0000313" key="5">
    <source>
        <dbReference type="Proteomes" id="UP000655868"/>
    </source>
</evidence>
<feature type="compositionally biased region" description="Basic and acidic residues" evidence="2">
    <location>
        <begin position="243"/>
        <end position="264"/>
    </location>
</feature>
<dbReference type="EMBL" id="JAEMNV010000002">
    <property type="protein sequence ID" value="MBJ8338606.1"/>
    <property type="molecule type" value="Genomic_DNA"/>
</dbReference>
<dbReference type="CDD" id="cd00060">
    <property type="entry name" value="FHA"/>
    <property type="match status" value="1"/>
</dbReference>
<dbReference type="SUPFAM" id="SSF49879">
    <property type="entry name" value="SMAD/FHA domain"/>
    <property type="match status" value="1"/>
</dbReference>
<feature type="region of interest" description="Disordered" evidence="2">
    <location>
        <begin position="120"/>
        <end position="214"/>
    </location>
</feature>
<proteinExistence type="predicted"/>
<keyword evidence="1" id="KW-0597">Phosphoprotein</keyword>
<dbReference type="Pfam" id="PF00498">
    <property type="entry name" value="FHA"/>
    <property type="match status" value="1"/>
</dbReference>
<protein>
    <submittedName>
        <fullName evidence="4">FHA domain-containing protein</fullName>
    </submittedName>
</protein>
<evidence type="ECO:0000313" key="4">
    <source>
        <dbReference type="EMBL" id="MBJ8338606.1"/>
    </source>
</evidence>
<evidence type="ECO:0000259" key="3">
    <source>
        <dbReference type="PROSITE" id="PS50006"/>
    </source>
</evidence>